<dbReference type="GO" id="GO:0005783">
    <property type="term" value="C:endoplasmic reticulum"/>
    <property type="evidence" value="ECO:0007669"/>
    <property type="project" value="TreeGrafter"/>
</dbReference>
<dbReference type="PANTHER" id="PTHR13315:SF1">
    <property type="entry name" value="PROTEIN TED1"/>
    <property type="match status" value="1"/>
</dbReference>
<dbReference type="GO" id="GO:0016020">
    <property type="term" value="C:membrane"/>
    <property type="evidence" value="ECO:0007669"/>
    <property type="project" value="UniProtKB-SubCell"/>
</dbReference>
<evidence type="ECO:0000256" key="2">
    <source>
        <dbReference type="ARBA" id="ARBA00022692"/>
    </source>
</evidence>
<dbReference type="CDD" id="cd08164">
    <property type="entry name" value="MPP_Ted1"/>
    <property type="match status" value="1"/>
</dbReference>
<dbReference type="RefSeq" id="XP_019040027.1">
    <property type="nucleotide sequence ID" value="XM_019181596.1"/>
</dbReference>
<organism evidence="7 8">
    <name type="scientific">Wickerhamomyces anomalus (strain ATCC 58044 / CBS 1984 / NCYC 433 / NRRL Y-366-8)</name>
    <name type="common">Yeast</name>
    <name type="synonym">Hansenula anomala</name>
    <dbReference type="NCBI Taxonomy" id="683960"/>
    <lineage>
        <taxon>Eukaryota</taxon>
        <taxon>Fungi</taxon>
        <taxon>Dikarya</taxon>
        <taxon>Ascomycota</taxon>
        <taxon>Saccharomycotina</taxon>
        <taxon>Saccharomycetes</taxon>
        <taxon>Phaffomycetales</taxon>
        <taxon>Wickerhamomycetaceae</taxon>
        <taxon>Wickerhamomyces</taxon>
    </lineage>
</organism>
<keyword evidence="8" id="KW-1185">Reference proteome</keyword>
<dbReference type="Proteomes" id="UP000094112">
    <property type="component" value="Unassembled WGS sequence"/>
</dbReference>
<protein>
    <recommendedName>
        <fullName evidence="6">Calcineurin-like phosphoesterase domain-containing protein</fullName>
    </recommendedName>
</protein>
<dbReference type="EMBL" id="KV454209">
    <property type="protein sequence ID" value="ODQ60820.1"/>
    <property type="molecule type" value="Genomic_DNA"/>
</dbReference>
<dbReference type="SUPFAM" id="SSF56300">
    <property type="entry name" value="Metallo-dependent phosphatases"/>
    <property type="match status" value="1"/>
</dbReference>
<evidence type="ECO:0000256" key="4">
    <source>
        <dbReference type="ARBA" id="ARBA00023136"/>
    </source>
</evidence>
<evidence type="ECO:0000259" key="6">
    <source>
        <dbReference type="Pfam" id="PF00149"/>
    </source>
</evidence>
<evidence type="ECO:0000256" key="3">
    <source>
        <dbReference type="ARBA" id="ARBA00022989"/>
    </source>
</evidence>
<dbReference type="STRING" id="683960.A0A1E3P695"/>
<keyword evidence="3 5" id="KW-1133">Transmembrane helix</keyword>
<dbReference type="GO" id="GO:0006888">
    <property type="term" value="P:endoplasmic reticulum to Golgi vesicle-mediated transport"/>
    <property type="evidence" value="ECO:0007669"/>
    <property type="project" value="EnsemblFungi"/>
</dbReference>
<feature type="transmembrane region" description="Helical" evidence="5">
    <location>
        <begin position="7"/>
        <end position="25"/>
    </location>
</feature>
<evidence type="ECO:0000256" key="1">
    <source>
        <dbReference type="ARBA" id="ARBA00004141"/>
    </source>
</evidence>
<feature type="domain" description="Calcineurin-like phosphoesterase" evidence="6">
    <location>
        <begin position="84"/>
        <end position="372"/>
    </location>
</feature>
<evidence type="ECO:0000313" key="8">
    <source>
        <dbReference type="Proteomes" id="UP000094112"/>
    </source>
</evidence>
<dbReference type="GeneID" id="30198842"/>
<proteinExistence type="predicted"/>
<dbReference type="Pfam" id="PF00149">
    <property type="entry name" value="Metallophos"/>
    <property type="match status" value="1"/>
</dbReference>
<evidence type="ECO:0000256" key="5">
    <source>
        <dbReference type="SAM" id="Phobius"/>
    </source>
</evidence>
<dbReference type="InterPro" id="IPR029052">
    <property type="entry name" value="Metallo-depent_PP-like"/>
</dbReference>
<keyword evidence="4 5" id="KW-0472">Membrane</keyword>
<name>A0A1E3P695_WICAA</name>
<comment type="subcellular location">
    <subcellularLocation>
        <location evidence="1">Membrane</location>
        <topology evidence="1">Multi-pass membrane protein</topology>
    </subcellularLocation>
</comment>
<gene>
    <name evidence="7" type="ORF">WICANDRAFT_29355</name>
</gene>
<accession>A0A1E3P695</accession>
<evidence type="ECO:0000313" key="7">
    <source>
        <dbReference type="EMBL" id="ODQ60820.1"/>
    </source>
</evidence>
<dbReference type="GO" id="GO:0006506">
    <property type="term" value="P:GPI anchor biosynthetic process"/>
    <property type="evidence" value="ECO:0007669"/>
    <property type="project" value="InterPro"/>
</dbReference>
<dbReference type="InterPro" id="IPR004843">
    <property type="entry name" value="Calcineurin-like_PHP"/>
</dbReference>
<dbReference type="OrthoDB" id="9984693at2759"/>
<feature type="transmembrane region" description="Helical" evidence="5">
    <location>
        <begin position="443"/>
        <end position="464"/>
    </location>
</feature>
<dbReference type="InterPro" id="IPR033308">
    <property type="entry name" value="PGAP5/Cdc1/Ted1"/>
</dbReference>
<sequence>MSFIKKFTYLVSTIALLLNIYIYTYPSLTPEKCNWSFQKSIPNLSQNDLLTNLQSTPYLGDLLNQYILKPKFKSPTIKDIKMLAFGDPQIKGNWPSTPYIKRLDTFGNDYYLGHIYNVMKKRLQPTHVAVLGDLFSSQWIGDSEFFNRTRRYVTRLFDQPDKEREYVLDFIKENERVDWMEFLNEKKAIDIHDLEFGYSDVYDWNTEDYSQLFENEPLFLNVSGNHDIGYSGDATWQHMARYFKLFGKDNFWIEYNRGTPYAYRIVVLNSLLLEGPALQPEFLEYTWEFLYKLFERKFKGSTILLTHVPFYKEEGLCVDGPFIDYYGPDAREDYKVNLLRSQNHLSYDTTQRVLSLIFNDEPGIILTGHDHEGCETFYNKNITNAKWSASKSKNSDVAIKEVTVRAMMGEYGGNSGIMTGHFNTKRQEWEFDFSLCPFIIQHVWWATKVVSIISALLFSTVFIFDL</sequence>
<dbReference type="GO" id="GO:0016787">
    <property type="term" value="F:hydrolase activity"/>
    <property type="evidence" value="ECO:0007669"/>
    <property type="project" value="InterPro"/>
</dbReference>
<dbReference type="InterPro" id="IPR033307">
    <property type="entry name" value="Ted1_MPase_dom"/>
</dbReference>
<dbReference type="AlphaFoldDB" id="A0A1E3P695"/>
<keyword evidence="2 5" id="KW-0812">Transmembrane</keyword>
<reference evidence="7 8" key="1">
    <citation type="journal article" date="2016" name="Proc. Natl. Acad. Sci. U.S.A.">
        <title>Comparative genomics of biotechnologically important yeasts.</title>
        <authorList>
            <person name="Riley R."/>
            <person name="Haridas S."/>
            <person name="Wolfe K.H."/>
            <person name="Lopes M.R."/>
            <person name="Hittinger C.T."/>
            <person name="Goeker M."/>
            <person name="Salamov A.A."/>
            <person name="Wisecaver J.H."/>
            <person name="Long T.M."/>
            <person name="Calvey C.H."/>
            <person name="Aerts A.L."/>
            <person name="Barry K.W."/>
            <person name="Choi C."/>
            <person name="Clum A."/>
            <person name="Coughlan A.Y."/>
            <person name="Deshpande S."/>
            <person name="Douglass A.P."/>
            <person name="Hanson S.J."/>
            <person name="Klenk H.-P."/>
            <person name="LaButti K.M."/>
            <person name="Lapidus A."/>
            <person name="Lindquist E.A."/>
            <person name="Lipzen A.M."/>
            <person name="Meier-Kolthoff J.P."/>
            <person name="Ohm R.A."/>
            <person name="Otillar R.P."/>
            <person name="Pangilinan J.L."/>
            <person name="Peng Y."/>
            <person name="Rokas A."/>
            <person name="Rosa C.A."/>
            <person name="Scheuner C."/>
            <person name="Sibirny A.A."/>
            <person name="Slot J.C."/>
            <person name="Stielow J.B."/>
            <person name="Sun H."/>
            <person name="Kurtzman C.P."/>
            <person name="Blackwell M."/>
            <person name="Grigoriev I.V."/>
            <person name="Jeffries T.W."/>
        </authorList>
    </citation>
    <scope>NUCLEOTIDE SEQUENCE [LARGE SCALE GENOMIC DNA]</scope>
    <source>
        <strain evidence="8">ATCC 58044 / CBS 1984 / NCYC 433 / NRRL Y-366-8</strain>
    </source>
</reference>
<dbReference type="PANTHER" id="PTHR13315">
    <property type="entry name" value="METALLO PHOSPHOESTERASE RELATED"/>
    <property type="match status" value="1"/>
</dbReference>
<dbReference type="Gene3D" id="3.60.21.10">
    <property type="match status" value="1"/>
</dbReference>